<evidence type="ECO:0000313" key="6">
    <source>
        <dbReference type="EMBL" id="CAB9509051.1"/>
    </source>
</evidence>
<dbReference type="FunFam" id="3.80.10.10:FF:000095">
    <property type="entry name" value="LRR receptor-like serine/threonine-protein kinase GSO1"/>
    <property type="match status" value="1"/>
</dbReference>
<dbReference type="EMBL" id="CAICTM010000372">
    <property type="protein sequence ID" value="CAB9509051.1"/>
    <property type="molecule type" value="Genomic_DNA"/>
</dbReference>
<name>A0A9N8HCA3_9STRA</name>
<evidence type="ECO:0000313" key="7">
    <source>
        <dbReference type="Proteomes" id="UP001153069"/>
    </source>
</evidence>
<keyword evidence="5" id="KW-0812">Transmembrane</keyword>
<accession>A0A9N8HCA3</accession>
<sequence length="715" mass="77598">MMSTGESDDIVSIEPQEASSPEEDLVGGEIINEELALADLEDAVAKQVRTRSSTSLAFHPKKASCPSGQTLGIDDGGNESSSGYACDGGTTQDPPLDRGIMPLPEMQRNMVATEELTPGAYLFEGGEFRTAAEANANGSDDFDWEGYRNQQRTSQQQTHVSEQTGTSRPVLAVANTVEEVDPLSLPQAMPSKANSGNVTRGQKDNGWVAICTCAGLALMGLFVLLIVFLVSGTVQATNYPAAASSMAPTSPISLESYLSSLLPDHTIKSMEDKDSAQYQAFEWLLGDPYVHGYAEARFLQRHALMSLFYATAGPTQWTNKTGWGSYSLHECDWYQNQEFASKTTMQNYYPGYLQGFLEPLPDSRCDNQGIYRHLWLDQNNLMGSIVEELFSLTSLKTLSAGLNPMYGTISSYIGQMSDLEGLAIASAGLSGSLPSEMGYLSSVKVNVLYDNQLEGMVPEEIWYLTNMEYLVLGRNKLQGSIPSKVGMFAKLRWLLFEDCDLSGPLPTELGQATSLEWLVLVAGNLSGTLPTELGSLPRLWMLSLYGNQLEGALPTELGVLPSLDILDLHLNSFSGTIPSELGWLQHFLTVSLDANNLSGAIPTELANLSDLYELPLGDNLFTGFIPSEFGMMPSLEFLSVANNSLSGTIPQDLASLQRSLHSFYLQGNSLLSGVIPDLLCAINKTCVLDLFEECVGPYGLIFDCTDMLCGCDCPC</sequence>
<feature type="compositionally biased region" description="Polar residues" evidence="4">
    <location>
        <begin position="78"/>
        <end position="93"/>
    </location>
</feature>
<feature type="compositionally biased region" description="Polar residues" evidence="4">
    <location>
        <begin position="148"/>
        <end position="166"/>
    </location>
</feature>
<feature type="region of interest" description="Disordered" evidence="4">
    <location>
        <begin position="137"/>
        <end position="166"/>
    </location>
</feature>
<dbReference type="Proteomes" id="UP001153069">
    <property type="component" value="Unassembled WGS sequence"/>
</dbReference>
<dbReference type="PANTHER" id="PTHR48054">
    <property type="entry name" value="RECEPTOR KINASE-LIKE PROTEIN XA21"/>
    <property type="match status" value="1"/>
</dbReference>
<evidence type="ECO:0000256" key="2">
    <source>
        <dbReference type="ARBA" id="ARBA00022737"/>
    </source>
</evidence>
<evidence type="ECO:0000256" key="4">
    <source>
        <dbReference type="SAM" id="MobiDB-lite"/>
    </source>
</evidence>
<dbReference type="Gene3D" id="3.80.10.10">
    <property type="entry name" value="Ribonuclease Inhibitor"/>
    <property type="match status" value="3"/>
</dbReference>
<reference evidence="6" key="1">
    <citation type="submission" date="2020-06" db="EMBL/GenBank/DDBJ databases">
        <authorList>
            <consortium name="Plant Systems Biology data submission"/>
        </authorList>
    </citation>
    <scope>NUCLEOTIDE SEQUENCE</scope>
    <source>
        <strain evidence="6">D6</strain>
    </source>
</reference>
<protein>
    <submittedName>
        <fullName evidence="6">Leucine Rich Repeat</fullName>
    </submittedName>
</protein>
<organism evidence="6 7">
    <name type="scientific">Seminavis robusta</name>
    <dbReference type="NCBI Taxonomy" id="568900"/>
    <lineage>
        <taxon>Eukaryota</taxon>
        <taxon>Sar</taxon>
        <taxon>Stramenopiles</taxon>
        <taxon>Ochrophyta</taxon>
        <taxon>Bacillariophyta</taxon>
        <taxon>Bacillariophyceae</taxon>
        <taxon>Bacillariophycidae</taxon>
        <taxon>Naviculales</taxon>
        <taxon>Naviculaceae</taxon>
        <taxon>Seminavis</taxon>
    </lineage>
</organism>
<feature type="region of interest" description="Disordered" evidence="4">
    <location>
        <begin position="1"/>
        <end position="24"/>
    </location>
</feature>
<dbReference type="InterPro" id="IPR032675">
    <property type="entry name" value="LRR_dom_sf"/>
</dbReference>
<dbReference type="PANTHER" id="PTHR48054:SF82">
    <property type="entry name" value="LRR RECEPTOR-LIKE SERINE_THREONINE-PROTEIN KINASE FLS2"/>
    <property type="match status" value="1"/>
</dbReference>
<dbReference type="InterPro" id="IPR001611">
    <property type="entry name" value="Leu-rich_rpt"/>
</dbReference>
<feature type="compositionally biased region" description="Acidic residues" evidence="4">
    <location>
        <begin position="1"/>
        <end position="11"/>
    </location>
</feature>
<feature type="transmembrane region" description="Helical" evidence="5">
    <location>
        <begin position="207"/>
        <end position="230"/>
    </location>
</feature>
<keyword evidence="5" id="KW-1133">Transmembrane helix</keyword>
<comment type="caution">
    <text evidence="6">The sequence shown here is derived from an EMBL/GenBank/DDBJ whole genome shotgun (WGS) entry which is preliminary data.</text>
</comment>
<evidence type="ECO:0000256" key="3">
    <source>
        <dbReference type="ARBA" id="ARBA00023136"/>
    </source>
</evidence>
<evidence type="ECO:0000256" key="1">
    <source>
        <dbReference type="ARBA" id="ARBA00022614"/>
    </source>
</evidence>
<dbReference type="Pfam" id="PF00560">
    <property type="entry name" value="LRR_1"/>
    <property type="match status" value="1"/>
</dbReference>
<keyword evidence="7" id="KW-1185">Reference proteome</keyword>
<dbReference type="InterPro" id="IPR052592">
    <property type="entry name" value="LRR-RLK"/>
</dbReference>
<keyword evidence="1" id="KW-0433">Leucine-rich repeat</keyword>
<dbReference type="OrthoDB" id="38453at2759"/>
<proteinExistence type="predicted"/>
<dbReference type="AlphaFoldDB" id="A0A9N8HCA3"/>
<feature type="region of interest" description="Disordered" evidence="4">
    <location>
        <begin position="49"/>
        <end position="102"/>
    </location>
</feature>
<keyword evidence="3 5" id="KW-0472">Membrane</keyword>
<gene>
    <name evidence="6" type="ORF">SEMRO_373_G128960.1</name>
</gene>
<keyword evidence="2" id="KW-0677">Repeat</keyword>
<evidence type="ECO:0000256" key="5">
    <source>
        <dbReference type="SAM" id="Phobius"/>
    </source>
</evidence>
<dbReference type="SUPFAM" id="SSF52058">
    <property type="entry name" value="L domain-like"/>
    <property type="match status" value="1"/>
</dbReference>